<evidence type="ECO:0000256" key="2">
    <source>
        <dbReference type="ARBA" id="ARBA00023031"/>
    </source>
</evidence>
<evidence type="ECO:0000256" key="1">
    <source>
        <dbReference type="ARBA" id="ARBA00022448"/>
    </source>
</evidence>
<keyword evidence="1" id="KW-0813">Transport</keyword>
<evidence type="ECO:0000256" key="3">
    <source>
        <dbReference type="SAM" id="MobiDB-lite"/>
    </source>
</evidence>
<organism evidence="4">
    <name type="scientific">Citrus leprosis virus C</name>
    <dbReference type="NCBI Taxonomy" id="347219"/>
    <lineage>
        <taxon>Viruses</taxon>
        <taxon>Riboviria</taxon>
        <taxon>Orthornavirae</taxon>
        <taxon>Kitrinoviricota</taxon>
        <taxon>Alsuviricetes</taxon>
        <taxon>Martellivirales</taxon>
        <taxon>Kitaviridae</taxon>
        <taxon>Cilevirus</taxon>
        <taxon>Cilevirus leprosis</taxon>
    </lineage>
</organism>
<name>A0A0G3FA51_9VIRU</name>
<dbReference type="Pfam" id="PF00803">
    <property type="entry name" value="3A"/>
    <property type="match status" value="1"/>
</dbReference>
<reference evidence="4" key="1">
    <citation type="submission" date="2014-12" db="EMBL/GenBank/DDBJ databases">
        <title>Molecular variability of Citrus leprosis virus C: Identification and characterization of a novel divergent genotype isolated from the Sao Paulo state, Brazil.</title>
        <authorList>
            <person name="Ramos-Gonzalez P.L."/>
            <person name="Chavi-Jesus C."/>
            <person name="Claire-Breton M."/>
            <person name="Aparecida-Pereira J."/>
            <person name="Dias-Arena G."/>
            <person name="Nunes M.A."/>
            <person name="Kitajima E.W."/>
            <person name="Machado M.A."/>
            <person name="Freitas-Astua J."/>
        </authorList>
    </citation>
    <scope>NUCLEOTIDE SEQUENCE</scope>
    <source>
        <strain evidence="4">SJRP</strain>
    </source>
</reference>
<feature type="compositionally biased region" description="Basic and acidic residues" evidence="3">
    <location>
        <begin position="253"/>
        <end position="264"/>
    </location>
</feature>
<dbReference type="InterPro" id="IPR000603">
    <property type="entry name" value="MPV"/>
</dbReference>
<proteinExistence type="predicted"/>
<dbReference type="GO" id="GO:0046740">
    <property type="term" value="P:transport of virus in host, cell to cell"/>
    <property type="evidence" value="ECO:0007669"/>
    <property type="project" value="UniProtKB-KW"/>
</dbReference>
<accession>A0A0G3FA51</accession>
<dbReference type="EMBL" id="KP336747">
    <property type="protein sequence ID" value="AKJ79137.1"/>
    <property type="molecule type" value="Genomic_RNA"/>
</dbReference>
<feature type="region of interest" description="Disordered" evidence="3">
    <location>
        <begin position="251"/>
        <end position="276"/>
    </location>
</feature>
<evidence type="ECO:0000313" key="4">
    <source>
        <dbReference type="EMBL" id="AKJ79137.1"/>
    </source>
</evidence>
<sequence>MALATSNNNSHVGADDFLELENILSSDYNEEGIFKTSKTVCIRTDKRIGVGFLTPNDMISRMIGFINRKAEDSGIRSVESFRQISDVVLIIVPQIALSAELSLKLVDSANILEAVNDQEVTINSVGGPCVVVMNCAHSIPNEDRTHVNGSEVHRRLGIQYQVDCDNISGRVTTFSISALWREAFSFRPSFYKVSDPLVVPISVGFRKAVIAKSHADLQRSIGRGLIVTHHSSESSVKSEAPIDLTVKKSNGLKLRDKSEDDNQRKHPILSTSGTNKLKTLRVSTTPVVNGRSASTNE</sequence>
<protein>
    <submittedName>
        <fullName evidence="4">Putative movement protein MP</fullName>
    </submittedName>
</protein>
<keyword evidence="2" id="KW-0916">Viral movement protein</keyword>